<gene>
    <name evidence="2" type="ORF">BST99_11590</name>
</gene>
<sequence>MKLGHILFKVNNLQEAVKNFSDKGFNVEYGSKRNPKNALIYFSEGAYIELLESAPISCFQKVLLVLIRRHQLVQRFASWESSPEGYFELCFEKQNIEFDREIKILKKHGISFFITSSQRVDPFNRRLKWKLLFPLENKLPFLMTPFNEDPRPKNFIHPNGVSKISQVIYGAESTMISVIKMLCSDPVLFFSKDKGVLQVKFETNEGEKTLESFP</sequence>
<dbReference type="AlphaFoldDB" id="A0A2S7TBB1"/>
<name>A0A2S7TBB1_9FLAO</name>
<evidence type="ECO:0000259" key="1">
    <source>
        <dbReference type="Pfam" id="PF13468"/>
    </source>
</evidence>
<organism evidence="2 3">
    <name type="scientific">Aureicoccus marinus</name>
    <dbReference type="NCBI Taxonomy" id="754435"/>
    <lineage>
        <taxon>Bacteria</taxon>
        <taxon>Pseudomonadati</taxon>
        <taxon>Bacteroidota</taxon>
        <taxon>Flavobacteriia</taxon>
        <taxon>Flavobacteriales</taxon>
        <taxon>Flavobacteriaceae</taxon>
        <taxon>Aureicoccus</taxon>
    </lineage>
</organism>
<protein>
    <recommendedName>
        <fullName evidence="1">Glyoxalase-like domain-containing protein</fullName>
    </recommendedName>
</protein>
<keyword evidence="3" id="KW-1185">Reference proteome</keyword>
<evidence type="ECO:0000313" key="3">
    <source>
        <dbReference type="Proteomes" id="UP000239366"/>
    </source>
</evidence>
<comment type="caution">
    <text evidence="2">The sequence shown here is derived from an EMBL/GenBank/DDBJ whole genome shotgun (WGS) entry which is preliminary data.</text>
</comment>
<evidence type="ECO:0000313" key="2">
    <source>
        <dbReference type="EMBL" id="PQJ16861.1"/>
    </source>
</evidence>
<reference evidence="3" key="1">
    <citation type="submission" date="2016-11" db="EMBL/GenBank/DDBJ databases">
        <title>Trade-off between light-utilization and light-protection in marine flavobacteria.</title>
        <authorList>
            <person name="Kumagai Y."/>
            <person name="Yoshizawa S."/>
            <person name="Kogure K."/>
        </authorList>
    </citation>
    <scope>NUCLEOTIDE SEQUENCE [LARGE SCALE GENOMIC DNA]</scope>
    <source>
        <strain evidence="3">SG-18</strain>
    </source>
</reference>
<accession>A0A2S7TBB1</accession>
<feature type="domain" description="Glyoxalase-like" evidence="1">
    <location>
        <begin position="4"/>
        <end position="172"/>
    </location>
</feature>
<dbReference type="Pfam" id="PF13468">
    <property type="entry name" value="Glyoxalase_3"/>
    <property type="match status" value="1"/>
</dbReference>
<dbReference type="EMBL" id="MQVX01000001">
    <property type="protein sequence ID" value="PQJ16861.1"/>
    <property type="molecule type" value="Genomic_DNA"/>
</dbReference>
<dbReference type="Proteomes" id="UP000239366">
    <property type="component" value="Unassembled WGS sequence"/>
</dbReference>
<dbReference type="InterPro" id="IPR029068">
    <property type="entry name" value="Glyas_Bleomycin-R_OHBP_Dase"/>
</dbReference>
<dbReference type="InterPro" id="IPR025870">
    <property type="entry name" value="Glyoxalase-like_dom"/>
</dbReference>
<dbReference type="Gene3D" id="3.10.180.10">
    <property type="entry name" value="2,3-Dihydroxybiphenyl 1,2-Dioxygenase, domain 1"/>
    <property type="match status" value="1"/>
</dbReference>
<proteinExistence type="predicted"/>